<dbReference type="Pfam" id="PF07731">
    <property type="entry name" value="Cu-oxidase_2"/>
    <property type="match status" value="1"/>
</dbReference>
<protein>
    <recommendedName>
        <fullName evidence="4">Plastocyanin-like domain-containing protein</fullName>
    </recommendedName>
</protein>
<gene>
    <name evidence="5" type="ORF">0_8419_01</name>
</gene>
<dbReference type="EMBL" id="JQ261461">
    <property type="protein sequence ID" value="AEW07660.1"/>
    <property type="molecule type" value="Genomic_DNA"/>
</dbReference>
<dbReference type="SUPFAM" id="SSF49503">
    <property type="entry name" value="Cupredoxins"/>
    <property type="match status" value="1"/>
</dbReference>
<evidence type="ECO:0000256" key="2">
    <source>
        <dbReference type="ARBA" id="ARBA00022723"/>
    </source>
</evidence>
<dbReference type="GO" id="GO:0016491">
    <property type="term" value="F:oxidoreductase activity"/>
    <property type="evidence" value="ECO:0007669"/>
    <property type="project" value="InterPro"/>
</dbReference>
<evidence type="ECO:0000313" key="5">
    <source>
        <dbReference type="EMBL" id="AEW07660.1"/>
    </source>
</evidence>
<feature type="non-terminal residue" evidence="5">
    <location>
        <position position="1"/>
    </location>
</feature>
<name>H9M964_PINRA</name>
<proteinExistence type="inferred from homology"/>
<evidence type="ECO:0000256" key="3">
    <source>
        <dbReference type="ARBA" id="ARBA00023008"/>
    </source>
</evidence>
<accession>H9M964</accession>
<dbReference type="AlphaFoldDB" id="H9M964"/>
<dbReference type="InterPro" id="IPR002355">
    <property type="entry name" value="Cu_oxidase_Cu_BS"/>
</dbReference>
<evidence type="ECO:0000259" key="4">
    <source>
        <dbReference type="Pfam" id="PF07731"/>
    </source>
</evidence>
<reference evidence="5" key="1">
    <citation type="submission" date="2011-12" db="EMBL/GenBank/DDBJ databases">
        <title>Nucleotide Diversity and Divergence in the Loblolly Pine Gene Space.</title>
        <authorList>
            <person name="Neale D.B."/>
            <person name="Wegrzyn J.L."/>
            <person name="Lee J.M."/>
            <person name="Eckert A.J."/>
            <person name="Liechty J.D."/>
            <person name="Stevens K.A."/>
            <person name="Langley C.H."/>
        </authorList>
    </citation>
    <scope>NUCLEOTIDE SEQUENCE</scope>
    <source>
        <strain evidence="5">13548</strain>
        <tissue evidence="5">Megagametophyte</tissue>
    </source>
</reference>
<dbReference type="GO" id="GO:0005507">
    <property type="term" value="F:copper ion binding"/>
    <property type="evidence" value="ECO:0007669"/>
    <property type="project" value="InterPro"/>
</dbReference>
<dbReference type="InterPro" id="IPR008972">
    <property type="entry name" value="Cupredoxin"/>
</dbReference>
<dbReference type="Gene3D" id="2.60.40.420">
    <property type="entry name" value="Cupredoxins - blue copper proteins"/>
    <property type="match status" value="1"/>
</dbReference>
<comment type="similarity">
    <text evidence="1">Belongs to the multicopper oxidase family.</text>
</comment>
<sequence length="40" mass="4555">FVHCHLEDHLSWGLNMAFLVKNGRGLSARLEPPPRDLPKC</sequence>
<keyword evidence="2" id="KW-0479">Metal-binding</keyword>
<dbReference type="PROSITE" id="PS00080">
    <property type="entry name" value="MULTICOPPER_OXIDASE2"/>
    <property type="match status" value="1"/>
</dbReference>
<evidence type="ECO:0000256" key="1">
    <source>
        <dbReference type="ARBA" id="ARBA00010609"/>
    </source>
</evidence>
<organism evidence="5">
    <name type="scientific">Pinus radiata</name>
    <name type="common">Monterey pine</name>
    <name type="synonym">Pinus insignis</name>
    <dbReference type="NCBI Taxonomy" id="3347"/>
    <lineage>
        <taxon>Eukaryota</taxon>
        <taxon>Viridiplantae</taxon>
        <taxon>Streptophyta</taxon>
        <taxon>Embryophyta</taxon>
        <taxon>Tracheophyta</taxon>
        <taxon>Spermatophyta</taxon>
        <taxon>Pinopsida</taxon>
        <taxon>Pinidae</taxon>
        <taxon>Conifers I</taxon>
        <taxon>Pinales</taxon>
        <taxon>Pinaceae</taxon>
        <taxon>Pinus</taxon>
        <taxon>Pinus subgen. Pinus</taxon>
    </lineage>
</organism>
<keyword evidence="3" id="KW-0186">Copper</keyword>
<feature type="domain" description="Plastocyanin-like" evidence="4">
    <location>
        <begin position="1"/>
        <end position="23"/>
    </location>
</feature>
<dbReference type="InterPro" id="IPR011706">
    <property type="entry name" value="Cu-oxidase_C"/>
</dbReference>